<organism evidence="1 2">
    <name type="scientific">Acinetobacter bereziniae</name>
    <name type="common">Acinetobacter genomosp. 10</name>
    <dbReference type="NCBI Taxonomy" id="106648"/>
    <lineage>
        <taxon>Bacteria</taxon>
        <taxon>Pseudomonadati</taxon>
        <taxon>Pseudomonadota</taxon>
        <taxon>Gammaproteobacteria</taxon>
        <taxon>Moraxellales</taxon>
        <taxon>Moraxellaceae</taxon>
        <taxon>Acinetobacter</taxon>
    </lineage>
</organism>
<proteinExistence type="predicted"/>
<gene>
    <name evidence="1" type="ORF">GAK29_00473</name>
</gene>
<evidence type="ECO:0000313" key="1">
    <source>
        <dbReference type="EMBL" id="KAF1027832.1"/>
    </source>
</evidence>
<reference evidence="2" key="1">
    <citation type="journal article" date="2020" name="MBio">
        <title>Horizontal gene transfer to a defensive symbiont with a reduced genome amongst a multipartite beetle microbiome.</title>
        <authorList>
            <person name="Waterworth S.C."/>
            <person name="Florez L.V."/>
            <person name="Rees E.R."/>
            <person name="Hertweck C."/>
            <person name="Kaltenpoth M."/>
            <person name="Kwan J.C."/>
        </authorList>
    </citation>
    <scope>NUCLEOTIDE SEQUENCE [LARGE SCALE GENOMIC DNA]</scope>
</reference>
<accession>A0A833UXF0</accession>
<protein>
    <submittedName>
        <fullName evidence="1">Uncharacterized protein</fullName>
    </submittedName>
</protein>
<dbReference type="Proteomes" id="UP000490535">
    <property type="component" value="Unassembled WGS sequence"/>
</dbReference>
<evidence type="ECO:0000313" key="2">
    <source>
        <dbReference type="Proteomes" id="UP000490535"/>
    </source>
</evidence>
<comment type="caution">
    <text evidence="1">The sequence shown here is derived from an EMBL/GenBank/DDBJ whole genome shotgun (WGS) entry which is preliminary data.</text>
</comment>
<dbReference type="AlphaFoldDB" id="A0A833UXF0"/>
<dbReference type="EMBL" id="WNDP01000006">
    <property type="protein sequence ID" value="KAF1027832.1"/>
    <property type="molecule type" value="Genomic_DNA"/>
</dbReference>
<name>A0A833UXF0_ACIBZ</name>
<sequence length="566" mass="67353">MNITMIPYQIRATLLQLEPSTDLNWEKVLYDIFDDANIEVREEIDRQILKPKEIQWNRVENTFEFKITNSLELLRHRLDNERMRSIANKLSNSLIWLKKINDCVQIADYIENTLQQIDLIPVAERLSFQREKLLIRRVFLQDVAELIRTLDIQVPPNIRNLTADQIKCFIIEVFIKQQLLGYWFKPLLAKSSELRAHPFFKYFILSEQKVRKFDIVQTSEFIYLIAPIQQFEQNPYSIRRFLFEERIEYNNQVYVTGLVLDLKRISENSYREETDELIHKMVTIQHQVHRDVIEIVQEFESFTENKLLPFLMQPLGMVGKNSDLVAQNHIKTIEQMLIANVLMPLRNAVKNDLSHLEEFEYLFMSIHRIFSEILSHYRDFKEQPALFFNAHVQLFEYRLLAYLKLLEKRKDEIFIPMSKQEWQVMHERSQQPIKKLQEIMLNQAKDYNELQSYIQQLKLEQNEVQGSLFKKIVKGGKVEKDMSQAKHAALLIKKQTYLELLNVPKGLSKYSVFIEFESLTSLSELERHYAFPSGDNGIIRFPFLMKIPENLADFNFEAFHASIYID</sequence>